<dbReference type="Gene3D" id="2.40.160.20">
    <property type="match status" value="1"/>
</dbReference>
<accession>A0ABY6CNB9</accession>
<protein>
    <submittedName>
        <fullName evidence="3">Outer membrane beta-barrel protein</fullName>
    </submittedName>
</protein>
<keyword evidence="1" id="KW-0732">Signal</keyword>
<organism evidence="3 4">
    <name type="scientific">Reichenbachiella agarivorans</name>
    <dbReference type="NCBI Taxonomy" id="2979464"/>
    <lineage>
        <taxon>Bacteria</taxon>
        <taxon>Pseudomonadati</taxon>
        <taxon>Bacteroidota</taxon>
        <taxon>Cytophagia</taxon>
        <taxon>Cytophagales</taxon>
        <taxon>Reichenbachiellaceae</taxon>
        <taxon>Reichenbachiella</taxon>
    </lineage>
</organism>
<dbReference type="InterPro" id="IPR025665">
    <property type="entry name" value="Beta-barrel_OMP_2"/>
</dbReference>
<dbReference type="Proteomes" id="UP001065174">
    <property type="component" value="Chromosome"/>
</dbReference>
<gene>
    <name evidence="3" type="ORF">N6H18_16780</name>
</gene>
<feature type="signal peptide" evidence="1">
    <location>
        <begin position="1"/>
        <end position="20"/>
    </location>
</feature>
<name>A0ABY6CNB9_9BACT</name>
<feature type="chain" id="PRO_5047076393" evidence="1">
    <location>
        <begin position="21"/>
        <end position="376"/>
    </location>
</feature>
<evidence type="ECO:0000313" key="3">
    <source>
        <dbReference type="EMBL" id="UXP32001.1"/>
    </source>
</evidence>
<proteinExistence type="predicted"/>
<evidence type="ECO:0000256" key="1">
    <source>
        <dbReference type="SAM" id="SignalP"/>
    </source>
</evidence>
<keyword evidence="4" id="KW-1185">Reference proteome</keyword>
<dbReference type="EMBL" id="CP106679">
    <property type="protein sequence ID" value="UXP32001.1"/>
    <property type="molecule type" value="Genomic_DNA"/>
</dbReference>
<evidence type="ECO:0000259" key="2">
    <source>
        <dbReference type="Pfam" id="PF13568"/>
    </source>
</evidence>
<dbReference type="Pfam" id="PF13568">
    <property type="entry name" value="OMP_b-brl_2"/>
    <property type="match status" value="1"/>
</dbReference>
<reference evidence="3" key="1">
    <citation type="submission" date="2022-09" db="EMBL/GenBank/DDBJ databases">
        <title>Comparative genomics and taxonomic characterization of three novel marine species of genus Reichenbachiella exhibiting antioxidant and polysaccharide degradation activities.</title>
        <authorList>
            <person name="Muhammad N."/>
            <person name="Lee Y.-J."/>
            <person name="Ko J."/>
            <person name="Kim S.-G."/>
        </authorList>
    </citation>
    <scope>NUCLEOTIDE SEQUENCE</scope>
    <source>
        <strain evidence="3">BKB1-1</strain>
    </source>
</reference>
<dbReference type="RefSeq" id="WP_262309440.1">
    <property type="nucleotide sequence ID" value="NZ_CP106679.1"/>
</dbReference>
<feature type="domain" description="Outer membrane protein beta-barrel" evidence="2">
    <location>
        <begin position="124"/>
        <end position="313"/>
    </location>
</feature>
<evidence type="ECO:0000313" key="4">
    <source>
        <dbReference type="Proteomes" id="UP001065174"/>
    </source>
</evidence>
<sequence>MKKILIPLVLILGMALESYSQVSCTQKLSEAEDLYDAGRLYEVTKKINEGNCLSSGKDGFTKEEKIKAYRLLALVYLFMDNEPDAEDAVVNLLLVDPEHPENDPNDPAELKYLFAKYRSKPIFRIGTFIGGNATGIHSMKTYAVFNTSSNDFDSVGSPISKQYSSKMGFSAGIGIEYMLVKNLEILLRATYASNVYEVNYNLISNGSYEATNAFEVLLTESQQWLRTPLALRYNIPIGTVTPYVMGGVSFDWLLSAKMTGNRGGLGTKFVTDLDLVDLKMRNRTNWSYLGGVGMKVNFKRTDSFFIEATYSVGAQNFVNSANRYASDQLNYNMGHIDDDMAINSLAVKVGYIKSFYNPKKYSDKKLQKVNQKRAKK</sequence>